<protein>
    <submittedName>
        <fullName evidence="1">Uncharacterized protein</fullName>
    </submittedName>
</protein>
<comment type="caution">
    <text evidence="1">The sequence shown here is derived from an EMBL/GenBank/DDBJ whole genome shotgun (WGS) entry which is preliminary data.</text>
</comment>
<name>A0ACC2GBR5_DALPE</name>
<accession>A0ACC2GBR5</accession>
<dbReference type="Proteomes" id="UP001157502">
    <property type="component" value="Chromosome 15"/>
</dbReference>
<evidence type="ECO:0000313" key="1">
    <source>
        <dbReference type="EMBL" id="KAJ8000950.1"/>
    </source>
</evidence>
<sequence length="172" mass="18586">MHEWHGREARPIGGTDGARGEYLGTWCDPTGSSDVFISLRDPFDCGKSPASKPKGQAVTSLSLAQIHHPPLMPKERRRAFPSGSTTDDGLNSSLPGGQIIRVPFLRLAVPRCRRVKTNQRPYQVPGSALSRRSGSHLAILDPPRKPPPSSPQSAVRTPLSSQLHGGEDRVTA</sequence>
<keyword evidence="2" id="KW-1185">Reference proteome</keyword>
<evidence type="ECO:0000313" key="2">
    <source>
        <dbReference type="Proteomes" id="UP001157502"/>
    </source>
</evidence>
<dbReference type="EMBL" id="CM055742">
    <property type="protein sequence ID" value="KAJ8000950.1"/>
    <property type="molecule type" value="Genomic_DNA"/>
</dbReference>
<reference evidence="1" key="1">
    <citation type="submission" date="2021-05" db="EMBL/GenBank/DDBJ databases">
        <authorList>
            <person name="Pan Q."/>
            <person name="Jouanno E."/>
            <person name="Zahm M."/>
            <person name="Klopp C."/>
            <person name="Cabau C."/>
            <person name="Louis A."/>
            <person name="Berthelot C."/>
            <person name="Parey E."/>
            <person name="Roest Crollius H."/>
            <person name="Montfort J."/>
            <person name="Robinson-Rechavi M."/>
            <person name="Bouchez O."/>
            <person name="Lampietro C."/>
            <person name="Lopez Roques C."/>
            <person name="Donnadieu C."/>
            <person name="Postlethwait J."/>
            <person name="Bobe J."/>
            <person name="Dillon D."/>
            <person name="Chandos A."/>
            <person name="von Hippel F."/>
            <person name="Guiguen Y."/>
        </authorList>
    </citation>
    <scope>NUCLEOTIDE SEQUENCE</scope>
    <source>
        <strain evidence="1">YG-Jan2019</strain>
    </source>
</reference>
<gene>
    <name evidence="1" type="ORF">DPEC_G00185690</name>
</gene>
<proteinExistence type="predicted"/>
<organism evidence="1 2">
    <name type="scientific">Dallia pectoralis</name>
    <name type="common">Alaska blackfish</name>
    <dbReference type="NCBI Taxonomy" id="75939"/>
    <lineage>
        <taxon>Eukaryota</taxon>
        <taxon>Metazoa</taxon>
        <taxon>Chordata</taxon>
        <taxon>Craniata</taxon>
        <taxon>Vertebrata</taxon>
        <taxon>Euteleostomi</taxon>
        <taxon>Actinopterygii</taxon>
        <taxon>Neopterygii</taxon>
        <taxon>Teleostei</taxon>
        <taxon>Protacanthopterygii</taxon>
        <taxon>Esociformes</taxon>
        <taxon>Umbridae</taxon>
        <taxon>Dallia</taxon>
    </lineage>
</organism>